<proteinExistence type="inferred from homology"/>
<evidence type="ECO:0000256" key="4">
    <source>
        <dbReference type="ARBA" id="ARBA00022784"/>
    </source>
</evidence>
<dbReference type="OrthoDB" id="6132182at2759"/>
<dbReference type="InterPro" id="IPR022740">
    <property type="entry name" value="Polyphenol_oxidase_C"/>
</dbReference>
<dbReference type="OMA" id="EDANAMN"/>
<dbReference type="InterPro" id="IPR022739">
    <property type="entry name" value="Polyphenol_oxidase_cen"/>
</dbReference>
<keyword evidence="11" id="KW-1185">Reference proteome</keyword>
<keyword evidence="8" id="KW-0732">Signal</keyword>
<dbReference type="PANTHER" id="PTHR11474:SF128">
    <property type="entry name" value="AUREUSIDIN SYNTHASE-LIKE"/>
    <property type="match status" value="1"/>
</dbReference>
<dbReference type="InterPro" id="IPR050316">
    <property type="entry name" value="Tyrosinase/Hemocyanin"/>
</dbReference>
<dbReference type="PANTHER" id="PTHR11474">
    <property type="entry name" value="TYROSINASE FAMILY MEMBER"/>
    <property type="match status" value="1"/>
</dbReference>
<name>A0A835DNL4_TETSI</name>
<evidence type="ECO:0000256" key="8">
    <source>
        <dbReference type="SAM" id="SignalP"/>
    </source>
</evidence>
<sequence>MAAKKWVLGVFLSFLLAAFTVNLIIQDLQEVPSHLGELNGLDGKRNQLVYISTAIERLKNMVHGLVGGSWSCNGESLKPDQILLSPNLSTCHESMGKPGFPVYCCPPKRESEEPFIEFQFPNASSPLRVRRPAHLVDDEYIAKYKKALSIMKSLPFDDPRSFMRQADMHCIYCTGAYNQQHSNSLLNIHRSWLFFPWHRMMIYFHERILGNLIGDDTFALPFWNWDSPPGMVMPNMYMKLPFLDENRQNSHLPPHLADINFDYVESGLGPEEQIATNLAFMYNQMVSGAKKSELFMGCPYKAGENGSCNGPGTIELAPHNSLHTWVGSPLNIYRENMGVFYAAARDPIFYAHHSNIDRLWEVWRGLRGYKPEIIDPLWLDSYFFFHDENKQLVRVRIRDVLDIAKLGYSYEHVDHLWLNARPKPSVAPEIARSILNMRGDHNGKSADFGPKGRTLDAIIRARVLRPKRQRSKKEREEEEVLVVYGIDVKRDMFVKFDVYVNAVDETTLSPKAREFAGTFVNVRRGVTIVMNEGDAVMKRKSNLKLGISELLEDLEANEDETIWVSLVPRGGTGVNTTFDGIRIEFMA</sequence>
<keyword evidence="5" id="KW-0560">Oxidoreductase</keyword>
<evidence type="ECO:0000313" key="11">
    <source>
        <dbReference type="Proteomes" id="UP000655225"/>
    </source>
</evidence>
<dbReference type="AlphaFoldDB" id="A0A835DNL4"/>
<evidence type="ECO:0000313" key="10">
    <source>
        <dbReference type="EMBL" id="KAF8410583.1"/>
    </source>
</evidence>
<dbReference type="Pfam" id="PF12142">
    <property type="entry name" value="PPO1_DWL"/>
    <property type="match status" value="1"/>
</dbReference>
<keyword evidence="4" id="KW-0883">Thioether bond</keyword>
<dbReference type="Gene3D" id="1.10.1280.10">
    <property type="entry name" value="Di-copper center containing domain from catechol oxidase"/>
    <property type="match status" value="1"/>
</dbReference>
<keyword evidence="6" id="KW-0186">Copper</keyword>
<accession>A0A835DNL4</accession>
<feature type="chain" id="PRO_5032923166" description="Tyrosinase copper-binding domain-containing protein" evidence="8">
    <location>
        <begin position="23"/>
        <end position="587"/>
    </location>
</feature>
<dbReference type="Proteomes" id="UP000655225">
    <property type="component" value="Unassembled WGS sequence"/>
</dbReference>
<feature type="domain" description="Tyrosinase copper-binding" evidence="9">
    <location>
        <begin position="346"/>
        <end position="357"/>
    </location>
</feature>
<evidence type="ECO:0000256" key="7">
    <source>
        <dbReference type="ARBA" id="ARBA00023157"/>
    </source>
</evidence>
<keyword evidence="7" id="KW-1015">Disulfide bond</keyword>
<comment type="cofactor">
    <cofactor evidence="1">
        <name>Cu(2+)</name>
        <dbReference type="ChEBI" id="CHEBI:29036"/>
    </cofactor>
</comment>
<evidence type="ECO:0000256" key="5">
    <source>
        <dbReference type="ARBA" id="ARBA00023002"/>
    </source>
</evidence>
<dbReference type="EMBL" id="JABCRI010000002">
    <property type="protein sequence ID" value="KAF8410583.1"/>
    <property type="molecule type" value="Genomic_DNA"/>
</dbReference>
<dbReference type="InterPro" id="IPR008922">
    <property type="entry name" value="Di-copper_centre_dom_sf"/>
</dbReference>
<dbReference type="PROSITE" id="PS00498">
    <property type="entry name" value="TYROSINASE_2"/>
    <property type="match status" value="1"/>
</dbReference>
<dbReference type="Pfam" id="PF00264">
    <property type="entry name" value="Tyrosinase"/>
    <property type="match status" value="1"/>
</dbReference>
<keyword evidence="3" id="KW-0479">Metal-binding</keyword>
<evidence type="ECO:0000256" key="1">
    <source>
        <dbReference type="ARBA" id="ARBA00001973"/>
    </source>
</evidence>
<reference evidence="10 11" key="1">
    <citation type="submission" date="2020-04" db="EMBL/GenBank/DDBJ databases">
        <title>Plant Genome Project.</title>
        <authorList>
            <person name="Zhang R.-G."/>
        </authorList>
    </citation>
    <scope>NUCLEOTIDE SEQUENCE [LARGE SCALE GENOMIC DNA]</scope>
    <source>
        <strain evidence="10">YNK0</strain>
        <tissue evidence="10">Leaf</tissue>
    </source>
</reference>
<organism evidence="10 11">
    <name type="scientific">Tetracentron sinense</name>
    <name type="common">Spur-leaf</name>
    <dbReference type="NCBI Taxonomy" id="13715"/>
    <lineage>
        <taxon>Eukaryota</taxon>
        <taxon>Viridiplantae</taxon>
        <taxon>Streptophyta</taxon>
        <taxon>Embryophyta</taxon>
        <taxon>Tracheophyta</taxon>
        <taxon>Spermatophyta</taxon>
        <taxon>Magnoliopsida</taxon>
        <taxon>Trochodendrales</taxon>
        <taxon>Trochodendraceae</taxon>
        <taxon>Tetracentron</taxon>
    </lineage>
</organism>
<comment type="caution">
    <text evidence="10">The sequence shown here is derived from an EMBL/GenBank/DDBJ whole genome shotgun (WGS) entry which is preliminary data.</text>
</comment>
<feature type="signal peptide" evidence="8">
    <location>
        <begin position="1"/>
        <end position="22"/>
    </location>
</feature>
<dbReference type="PRINTS" id="PR00092">
    <property type="entry name" value="TYROSINASE"/>
</dbReference>
<gene>
    <name evidence="10" type="ORF">HHK36_003115</name>
</gene>
<dbReference type="GO" id="GO:0046872">
    <property type="term" value="F:metal ion binding"/>
    <property type="evidence" value="ECO:0007669"/>
    <property type="project" value="UniProtKB-KW"/>
</dbReference>
<evidence type="ECO:0000256" key="3">
    <source>
        <dbReference type="ARBA" id="ARBA00022723"/>
    </source>
</evidence>
<dbReference type="InterPro" id="IPR002227">
    <property type="entry name" value="Tyrosinase_Cu-bd"/>
</dbReference>
<dbReference type="SUPFAM" id="SSF48056">
    <property type="entry name" value="Di-copper centre-containing domain"/>
    <property type="match status" value="1"/>
</dbReference>
<evidence type="ECO:0000256" key="6">
    <source>
        <dbReference type="ARBA" id="ARBA00023008"/>
    </source>
</evidence>
<dbReference type="GO" id="GO:0004097">
    <property type="term" value="F:catechol oxidase activity"/>
    <property type="evidence" value="ECO:0007669"/>
    <property type="project" value="InterPro"/>
</dbReference>
<evidence type="ECO:0000259" key="9">
    <source>
        <dbReference type="PROSITE" id="PS00498"/>
    </source>
</evidence>
<evidence type="ECO:0000256" key="2">
    <source>
        <dbReference type="ARBA" id="ARBA00009928"/>
    </source>
</evidence>
<protein>
    <recommendedName>
        <fullName evidence="9">Tyrosinase copper-binding domain-containing protein</fullName>
    </recommendedName>
</protein>
<dbReference type="Pfam" id="PF12143">
    <property type="entry name" value="PPO1_KFDV"/>
    <property type="match status" value="1"/>
</dbReference>
<comment type="similarity">
    <text evidence="2">Belongs to the tyrosinase family.</text>
</comment>